<evidence type="ECO:0000259" key="1">
    <source>
        <dbReference type="Pfam" id="PF01610"/>
    </source>
</evidence>
<feature type="domain" description="Transposase IS204/IS1001/IS1096/IS1165 DDE" evidence="1">
    <location>
        <begin position="5"/>
        <end position="199"/>
    </location>
</feature>
<keyword evidence="3" id="KW-1185">Reference proteome</keyword>
<dbReference type="PANTHER" id="PTHR33498:SF1">
    <property type="entry name" value="TRANSPOSASE FOR INSERTION SEQUENCE ELEMENT IS1557"/>
    <property type="match status" value="1"/>
</dbReference>
<dbReference type="Pfam" id="PF01610">
    <property type="entry name" value="DDE_Tnp_ISL3"/>
    <property type="match status" value="1"/>
</dbReference>
<comment type="caution">
    <text evidence="2">The sequence shown here is derived from an EMBL/GenBank/DDBJ whole genome shotgun (WGS) entry which is preliminary data.</text>
</comment>
<dbReference type="AlphaFoldDB" id="F5RNQ8"/>
<gene>
    <name evidence="2" type="ORF">HMPREF9081_1912</name>
</gene>
<evidence type="ECO:0000313" key="3">
    <source>
        <dbReference type="Proteomes" id="UP000004067"/>
    </source>
</evidence>
<accession>F5RNQ8</accession>
<dbReference type="EMBL" id="AFHQ01000044">
    <property type="protein sequence ID" value="EGK58606.1"/>
    <property type="molecule type" value="Genomic_DNA"/>
</dbReference>
<reference evidence="2 3" key="1">
    <citation type="submission" date="2011-04" db="EMBL/GenBank/DDBJ databases">
        <authorList>
            <person name="Muzny D."/>
            <person name="Qin X."/>
            <person name="Deng J."/>
            <person name="Jiang H."/>
            <person name="Liu Y."/>
            <person name="Qu J."/>
            <person name="Song X.-Z."/>
            <person name="Zhang L."/>
            <person name="Thornton R."/>
            <person name="Coyle M."/>
            <person name="Francisco L."/>
            <person name="Jackson L."/>
            <person name="Javaid M."/>
            <person name="Korchina V."/>
            <person name="Kovar C."/>
            <person name="Mata R."/>
            <person name="Mathew T."/>
            <person name="Ngo R."/>
            <person name="Nguyen L."/>
            <person name="Nguyen N."/>
            <person name="Okwuonu G."/>
            <person name="Ongeri F."/>
            <person name="Pham C."/>
            <person name="Simmons D."/>
            <person name="Wilczek-Boney K."/>
            <person name="Hale W."/>
            <person name="Jakkamsetti A."/>
            <person name="Pham P."/>
            <person name="Ruth R."/>
            <person name="San Lucas F."/>
            <person name="Warren J."/>
            <person name="Zhang J."/>
            <person name="Zhao Z."/>
            <person name="Zhou C."/>
            <person name="Zhu D."/>
            <person name="Lee S."/>
            <person name="Bess C."/>
            <person name="Blankenburg K."/>
            <person name="Forbes L."/>
            <person name="Fu Q."/>
            <person name="Gubbala S."/>
            <person name="Hirani K."/>
            <person name="Jayaseelan J.C."/>
            <person name="Lara F."/>
            <person name="Munidasa M."/>
            <person name="Palculict T."/>
            <person name="Patil S."/>
            <person name="Pu L.-L."/>
            <person name="Saada N."/>
            <person name="Tang L."/>
            <person name="Weissenberger G."/>
            <person name="Zhu Y."/>
            <person name="Hemphill L."/>
            <person name="Shang Y."/>
            <person name="Youmans B."/>
            <person name="Ayvaz T."/>
            <person name="Ross M."/>
            <person name="Santibanez J."/>
            <person name="Aqrawi P."/>
            <person name="Gross S."/>
            <person name="Joshi V."/>
            <person name="Fowler G."/>
            <person name="Nazareth L."/>
            <person name="Reid J."/>
            <person name="Worley K."/>
            <person name="Petrosino J."/>
            <person name="Highlander S."/>
            <person name="Gibbs R."/>
        </authorList>
    </citation>
    <scope>NUCLEOTIDE SEQUENCE [LARGE SCALE GENOMIC DNA]</scope>
    <source>
        <strain evidence="2 3">DSM 2778</strain>
    </source>
</reference>
<dbReference type="HOGENOM" id="CLU_041900_10_1_9"/>
<dbReference type="InterPro" id="IPR002560">
    <property type="entry name" value="Transposase_DDE"/>
</dbReference>
<sequence length="215" mass="25487">MGRFVEDFRAHGGRTENVGVITCDMSLGFRKGILENFPEAHTIIDKFHVVKHCNEAVDKVRKEEAKTNELLRRTKYIWLKNEKNLTENQREKKTALCRKHLRTAGAYCMRIALQEIYETCMDKEHADERLRRLCSWMMHSRLEPMKEFARLVRRHSEEILNYFKYKYTNAVLEGMNSVIQNLKCRARGFRNMEYFKTMIYLVCGKLDLDVVVAQP</sequence>
<dbReference type="eggNOG" id="COG3464">
    <property type="taxonomic scope" value="Bacteria"/>
</dbReference>
<protein>
    <submittedName>
        <fullName evidence="2">Transposase</fullName>
    </submittedName>
</protein>
<organism evidence="2 3">
    <name type="scientific">Centipeda periodontii DSM 2778</name>
    <dbReference type="NCBI Taxonomy" id="888060"/>
    <lineage>
        <taxon>Bacteria</taxon>
        <taxon>Bacillati</taxon>
        <taxon>Bacillota</taxon>
        <taxon>Negativicutes</taxon>
        <taxon>Selenomonadales</taxon>
        <taxon>Selenomonadaceae</taxon>
        <taxon>Centipeda</taxon>
    </lineage>
</organism>
<dbReference type="STRING" id="888060.HMPREF9081_1912"/>
<name>F5RNQ8_9FIRM</name>
<dbReference type="InterPro" id="IPR047951">
    <property type="entry name" value="Transpos_ISL3"/>
</dbReference>
<dbReference type="PANTHER" id="PTHR33498">
    <property type="entry name" value="TRANSPOSASE FOR INSERTION SEQUENCE ELEMENT IS1557"/>
    <property type="match status" value="1"/>
</dbReference>
<evidence type="ECO:0000313" key="2">
    <source>
        <dbReference type="EMBL" id="EGK58606.1"/>
    </source>
</evidence>
<dbReference type="Proteomes" id="UP000004067">
    <property type="component" value="Unassembled WGS sequence"/>
</dbReference>
<proteinExistence type="predicted"/>